<name>A0A9E8MJ66_9MICO</name>
<evidence type="ECO:0000256" key="4">
    <source>
        <dbReference type="ARBA" id="ARBA00022692"/>
    </source>
</evidence>
<evidence type="ECO:0000256" key="11">
    <source>
        <dbReference type="SAM" id="MobiDB-lite"/>
    </source>
</evidence>
<keyword evidence="8 9" id="KW-0472">Membrane</keyword>
<proteinExistence type="inferred from homology"/>
<keyword evidence="7 9" id="KW-1133">Transmembrane helix</keyword>
<gene>
    <name evidence="9" type="primary">lspA</name>
    <name evidence="12" type="ORF">OVN18_08035</name>
</gene>
<dbReference type="Proteomes" id="UP001164706">
    <property type="component" value="Chromosome"/>
</dbReference>
<evidence type="ECO:0000256" key="5">
    <source>
        <dbReference type="ARBA" id="ARBA00022750"/>
    </source>
</evidence>
<feature type="active site" evidence="9">
    <location>
        <position position="177"/>
    </location>
</feature>
<dbReference type="AlphaFoldDB" id="A0A9E8MJ66"/>
<evidence type="ECO:0000256" key="6">
    <source>
        <dbReference type="ARBA" id="ARBA00022801"/>
    </source>
</evidence>
<evidence type="ECO:0000256" key="2">
    <source>
        <dbReference type="ARBA" id="ARBA00022475"/>
    </source>
</evidence>
<feature type="compositionally biased region" description="Low complexity" evidence="11">
    <location>
        <begin position="11"/>
        <end position="46"/>
    </location>
</feature>
<dbReference type="GO" id="GO:0005886">
    <property type="term" value="C:plasma membrane"/>
    <property type="evidence" value="ECO:0007669"/>
    <property type="project" value="UniProtKB-SubCell"/>
</dbReference>
<dbReference type="GO" id="GO:0004190">
    <property type="term" value="F:aspartic-type endopeptidase activity"/>
    <property type="evidence" value="ECO:0007669"/>
    <property type="project" value="UniProtKB-UniRule"/>
</dbReference>
<dbReference type="EMBL" id="CP113089">
    <property type="protein sequence ID" value="WAB80523.1"/>
    <property type="molecule type" value="Genomic_DNA"/>
</dbReference>
<keyword evidence="2 9" id="KW-1003">Cell membrane</keyword>
<comment type="subcellular location">
    <subcellularLocation>
        <location evidence="9">Cell membrane</location>
        <topology evidence="9">Multi-pass membrane protein</topology>
    </subcellularLocation>
</comment>
<keyword evidence="4 9" id="KW-0812">Transmembrane</keyword>
<comment type="similarity">
    <text evidence="1 9 10">Belongs to the peptidase A8 family.</text>
</comment>
<evidence type="ECO:0000256" key="10">
    <source>
        <dbReference type="RuleBase" id="RU004181"/>
    </source>
</evidence>
<dbReference type="PANTHER" id="PTHR33695">
    <property type="entry name" value="LIPOPROTEIN SIGNAL PEPTIDASE"/>
    <property type="match status" value="1"/>
</dbReference>
<dbReference type="Pfam" id="PF01252">
    <property type="entry name" value="Peptidase_A8"/>
    <property type="match status" value="1"/>
</dbReference>
<dbReference type="KEGG" id="mdb:OVN18_08035"/>
<evidence type="ECO:0000256" key="7">
    <source>
        <dbReference type="ARBA" id="ARBA00022989"/>
    </source>
</evidence>
<comment type="function">
    <text evidence="9">This protein specifically catalyzes the removal of signal peptides from prolipoproteins.</text>
</comment>
<dbReference type="InterPro" id="IPR001872">
    <property type="entry name" value="Peptidase_A8"/>
</dbReference>
<keyword evidence="6 9" id="KW-0378">Hydrolase</keyword>
<dbReference type="RefSeq" id="WP_267780191.1">
    <property type="nucleotide sequence ID" value="NZ_CP113089.1"/>
</dbReference>
<reference evidence="12" key="1">
    <citation type="submission" date="2022-11" db="EMBL/GenBank/DDBJ databases">
        <title>Description of Microcella daejonensis nov. sp, isolated from riverside soil.</title>
        <authorList>
            <person name="Molina K.M."/>
            <person name="Kim S.B."/>
        </authorList>
    </citation>
    <scope>NUCLEOTIDE SEQUENCE</scope>
    <source>
        <strain evidence="12">MMS21-STM12</strain>
    </source>
</reference>
<feature type="transmembrane region" description="Helical" evidence="9">
    <location>
        <begin position="181"/>
        <end position="209"/>
    </location>
</feature>
<dbReference type="HAMAP" id="MF_00161">
    <property type="entry name" value="LspA"/>
    <property type="match status" value="1"/>
</dbReference>
<dbReference type="PRINTS" id="PR00781">
    <property type="entry name" value="LIPOSIGPTASE"/>
</dbReference>
<keyword evidence="3 9" id="KW-0645">Protease</keyword>
<protein>
    <recommendedName>
        <fullName evidence="9">Lipoprotein signal peptidase</fullName>
        <ecNumber evidence="9">3.4.23.36</ecNumber>
    </recommendedName>
    <alternativeName>
        <fullName evidence="9">Prolipoprotein signal peptidase</fullName>
    </alternativeName>
    <alternativeName>
        <fullName evidence="9">Signal peptidase II</fullName>
        <shortName evidence="9">SPase II</shortName>
    </alternativeName>
</protein>
<dbReference type="EC" id="3.4.23.36" evidence="9"/>
<organism evidence="12 13">
    <name type="scientific">Microcella daejeonensis</name>
    <dbReference type="NCBI Taxonomy" id="2994971"/>
    <lineage>
        <taxon>Bacteria</taxon>
        <taxon>Bacillati</taxon>
        <taxon>Actinomycetota</taxon>
        <taxon>Actinomycetes</taxon>
        <taxon>Micrococcales</taxon>
        <taxon>Microbacteriaceae</taxon>
        <taxon>Microcella</taxon>
    </lineage>
</organism>
<evidence type="ECO:0000256" key="8">
    <source>
        <dbReference type="ARBA" id="ARBA00023136"/>
    </source>
</evidence>
<feature type="transmembrane region" description="Helical" evidence="9">
    <location>
        <begin position="118"/>
        <end position="138"/>
    </location>
</feature>
<evidence type="ECO:0000256" key="3">
    <source>
        <dbReference type="ARBA" id="ARBA00022670"/>
    </source>
</evidence>
<keyword evidence="13" id="KW-1185">Reference proteome</keyword>
<keyword evidence="5 9" id="KW-0064">Aspartyl protease</keyword>
<evidence type="ECO:0000256" key="1">
    <source>
        <dbReference type="ARBA" id="ARBA00006139"/>
    </source>
</evidence>
<comment type="pathway">
    <text evidence="9">Protein modification; lipoprotein biosynthesis (signal peptide cleavage).</text>
</comment>
<feature type="transmembrane region" description="Helical" evidence="9">
    <location>
        <begin position="145"/>
        <end position="161"/>
    </location>
</feature>
<evidence type="ECO:0000313" key="13">
    <source>
        <dbReference type="Proteomes" id="UP001164706"/>
    </source>
</evidence>
<evidence type="ECO:0000256" key="9">
    <source>
        <dbReference type="HAMAP-Rule" id="MF_00161"/>
    </source>
</evidence>
<sequence>MPAAERPDDSAVPATDAEAAPAVPAEAMRAEAAPTEAAPTETADARTSLANPAVRRRIRRVLPWTLLLAFGVILLDQATKFWAVTELEPGVGYPVIGDAIEWRLVYNPGAAFGIGGDYTWILTAVAAIAVVAIAVFVSRISSTRWAIAIGSLFGGAISHLGDRLFREPAFARGEIVDFIDYFGFFIGNVADIALVLGAIGVALLSVLAVSPTRPEPASAQPETTRAP</sequence>
<evidence type="ECO:0000313" key="12">
    <source>
        <dbReference type="EMBL" id="WAB80523.1"/>
    </source>
</evidence>
<feature type="transmembrane region" description="Helical" evidence="9">
    <location>
        <begin position="61"/>
        <end position="83"/>
    </location>
</feature>
<dbReference type="PANTHER" id="PTHR33695:SF1">
    <property type="entry name" value="LIPOPROTEIN SIGNAL PEPTIDASE"/>
    <property type="match status" value="1"/>
</dbReference>
<dbReference type="GO" id="GO:0006508">
    <property type="term" value="P:proteolysis"/>
    <property type="evidence" value="ECO:0007669"/>
    <property type="project" value="UniProtKB-KW"/>
</dbReference>
<accession>A0A9E8MJ66</accession>
<feature type="active site" evidence="9">
    <location>
        <position position="191"/>
    </location>
</feature>
<comment type="catalytic activity">
    <reaction evidence="9">
        <text>Release of signal peptides from bacterial membrane prolipoproteins. Hydrolyzes -Xaa-Yaa-Zaa-|-(S,diacylglyceryl)Cys-, in which Xaa is hydrophobic (preferably Leu), and Yaa (Ala or Ser) and Zaa (Gly or Ala) have small, neutral side chains.</text>
        <dbReference type="EC" id="3.4.23.36"/>
    </reaction>
</comment>
<feature type="region of interest" description="Disordered" evidence="11">
    <location>
        <begin position="1"/>
        <end position="46"/>
    </location>
</feature>